<comment type="caution">
    <text evidence="1">The sequence shown here is derived from an EMBL/GenBank/DDBJ whole genome shotgun (WGS) entry which is preliminary data.</text>
</comment>
<proteinExistence type="predicted"/>
<evidence type="ECO:0000313" key="1">
    <source>
        <dbReference type="EMBL" id="GAG14583.1"/>
    </source>
</evidence>
<reference evidence="1" key="1">
    <citation type="journal article" date="2014" name="Front. Microbiol.">
        <title>High frequency of phylogenetically diverse reductive dehalogenase-homologous genes in deep subseafloor sedimentary metagenomes.</title>
        <authorList>
            <person name="Kawai M."/>
            <person name="Futagami T."/>
            <person name="Toyoda A."/>
            <person name="Takaki Y."/>
            <person name="Nishi S."/>
            <person name="Hori S."/>
            <person name="Arai W."/>
            <person name="Tsubouchi T."/>
            <person name="Morono Y."/>
            <person name="Uchiyama I."/>
            <person name="Ito T."/>
            <person name="Fujiyama A."/>
            <person name="Inagaki F."/>
            <person name="Takami H."/>
        </authorList>
    </citation>
    <scope>NUCLEOTIDE SEQUENCE</scope>
    <source>
        <strain evidence="1">Expedition CK06-06</strain>
    </source>
</reference>
<name>X0VQ36_9ZZZZ</name>
<accession>X0VQ36</accession>
<sequence>MEGRLITDTTEFFSIDYGDIIQIGEKRFIVKGHARERRFGMEDPKFWVKRVVDLETGERKIIKLSFFESFETSLGNVKIKCFRDPDKEGEVLELVRDHPYFMHGKAYRDTKGNNIRVLDMVYGLNFYVYIDSFSTGYET</sequence>
<gene>
    <name evidence="1" type="ORF">S01H1_57679</name>
</gene>
<organism evidence="1">
    <name type="scientific">marine sediment metagenome</name>
    <dbReference type="NCBI Taxonomy" id="412755"/>
    <lineage>
        <taxon>unclassified sequences</taxon>
        <taxon>metagenomes</taxon>
        <taxon>ecological metagenomes</taxon>
    </lineage>
</organism>
<protein>
    <submittedName>
        <fullName evidence="1">Uncharacterized protein</fullName>
    </submittedName>
</protein>
<dbReference type="EMBL" id="BARS01037628">
    <property type="protein sequence ID" value="GAG14583.1"/>
    <property type="molecule type" value="Genomic_DNA"/>
</dbReference>
<feature type="non-terminal residue" evidence="1">
    <location>
        <position position="139"/>
    </location>
</feature>
<dbReference type="AlphaFoldDB" id="X0VQ36"/>